<evidence type="ECO:0000313" key="3">
    <source>
        <dbReference type="Proteomes" id="UP000255326"/>
    </source>
</evidence>
<dbReference type="OrthoDB" id="2871491at2"/>
<name>A0A370GHP2_9BACI</name>
<dbReference type="AlphaFoldDB" id="A0A370GHP2"/>
<comment type="caution">
    <text evidence="2">The sequence shown here is derived from an EMBL/GenBank/DDBJ whole genome shotgun (WGS) entry which is preliminary data.</text>
</comment>
<evidence type="ECO:0008006" key="4">
    <source>
        <dbReference type="Google" id="ProtNLM"/>
    </source>
</evidence>
<gene>
    <name evidence="2" type="ORF">DFR59_104226</name>
</gene>
<dbReference type="Proteomes" id="UP000255326">
    <property type="component" value="Unassembled WGS sequence"/>
</dbReference>
<protein>
    <recommendedName>
        <fullName evidence="4">Spore germination protein GerPC</fullName>
    </recommendedName>
</protein>
<evidence type="ECO:0000313" key="2">
    <source>
        <dbReference type="EMBL" id="RDI43171.1"/>
    </source>
</evidence>
<organism evidence="2 3">
    <name type="scientific">Falsibacillus pallidus</name>
    <dbReference type="NCBI Taxonomy" id="493781"/>
    <lineage>
        <taxon>Bacteria</taxon>
        <taxon>Bacillati</taxon>
        <taxon>Bacillota</taxon>
        <taxon>Bacilli</taxon>
        <taxon>Bacillales</taxon>
        <taxon>Bacillaceae</taxon>
        <taxon>Falsibacillus</taxon>
    </lineage>
</organism>
<feature type="region of interest" description="Disordered" evidence="1">
    <location>
        <begin position="91"/>
        <end position="156"/>
    </location>
</feature>
<keyword evidence="3" id="KW-1185">Reference proteome</keyword>
<accession>A0A370GHP2</accession>
<dbReference type="EMBL" id="QQAY01000004">
    <property type="protein sequence ID" value="RDI43171.1"/>
    <property type="molecule type" value="Genomic_DNA"/>
</dbReference>
<feature type="compositionally biased region" description="Basic and acidic residues" evidence="1">
    <location>
        <begin position="106"/>
        <end position="115"/>
    </location>
</feature>
<feature type="compositionally biased region" description="Basic and acidic residues" evidence="1">
    <location>
        <begin position="127"/>
        <end position="156"/>
    </location>
</feature>
<dbReference type="RefSeq" id="WP_114745469.1">
    <property type="nucleotide sequence ID" value="NZ_QQAY01000004.1"/>
</dbReference>
<proteinExistence type="predicted"/>
<reference evidence="2 3" key="1">
    <citation type="submission" date="2018-07" db="EMBL/GenBank/DDBJ databases">
        <title>Genomic Encyclopedia of Type Strains, Phase IV (KMG-IV): sequencing the most valuable type-strain genomes for metagenomic binning, comparative biology and taxonomic classification.</title>
        <authorList>
            <person name="Goeker M."/>
        </authorList>
    </citation>
    <scope>NUCLEOTIDE SEQUENCE [LARGE SCALE GENOMIC DNA]</scope>
    <source>
        <strain evidence="2 3">DSM 25281</strain>
    </source>
</reference>
<evidence type="ECO:0000256" key="1">
    <source>
        <dbReference type="SAM" id="MobiDB-lite"/>
    </source>
</evidence>
<sequence length="156" mass="18008">MFTWRKKKQSADWHRLEKKIDRLSHSLEKIQKTQISILDQYKEAAHGDGEHSKINIENLNVDKVIVESLEYSNNFGQLGIKELTGKLNIGTSYEGKSSKKLKNKKTKQESEEREAASPIPKLTMKAKKYEEKLKNKTQSIERKMSGKAELKETSED</sequence>